<evidence type="ECO:0000256" key="1">
    <source>
        <dbReference type="ARBA" id="ARBA00022679"/>
    </source>
</evidence>
<dbReference type="GO" id="GO:0016832">
    <property type="term" value="F:aldehyde-lyase activity"/>
    <property type="evidence" value="ECO:0007669"/>
    <property type="project" value="InterPro"/>
</dbReference>
<organism evidence="3 4">
    <name type="scientific">Candidatus Promineifilum breve</name>
    <dbReference type="NCBI Taxonomy" id="1806508"/>
    <lineage>
        <taxon>Bacteria</taxon>
        <taxon>Bacillati</taxon>
        <taxon>Chloroflexota</taxon>
        <taxon>Ardenticatenia</taxon>
        <taxon>Candidatus Promineifilales</taxon>
        <taxon>Candidatus Promineifilaceae</taxon>
        <taxon>Candidatus Promineifilum</taxon>
    </lineage>
</organism>
<dbReference type="OrthoDB" id="9780456at2"/>
<dbReference type="NCBIfam" id="NF006421">
    <property type="entry name" value="PRK08673.1"/>
    <property type="match status" value="1"/>
</dbReference>
<protein>
    <submittedName>
        <fullName evidence="3">3-deoxy-7-phosphoheptulonate synthase</fullName>
    </submittedName>
</protein>
<proteinExistence type="predicted"/>
<dbReference type="NCBIfam" id="NF009239">
    <property type="entry name" value="PRK12595.1"/>
    <property type="match status" value="1"/>
</dbReference>
<keyword evidence="1" id="KW-0808">Transferase</keyword>
<dbReference type="Gene3D" id="3.20.20.70">
    <property type="entry name" value="Aldolase class I"/>
    <property type="match status" value="1"/>
</dbReference>
<dbReference type="InterPro" id="IPR052899">
    <property type="entry name" value="Class-I_DAHP_synthase"/>
</dbReference>
<sequence>MMDSVMEIRENQPAALTTAVALAPDLSVGGATVVIMAGPCAVESYEQTRLVAQEVARLGGRVLRGGAYKPRTSPHSFRGLGREGLEILRAVATEFDLLIVTEALGVEELPLVTEYSDIIQIGSRNMQHFPLLWAAGEQTKPVLLKRGFMSTIDEWLKAAEHIASRGNEQIILCERGIRTFETATRNTLDVNAIALVKQTTPFPVIADPSHGTGRADLVTAAARAAVAAGADGLLVEFHPDPPRALSDAEQTLPLTAWPGFRQQVAAIAQAMGREII</sequence>
<dbReference type="InterPro" id="IPR006218">
    <property type="entry name" value="DAHP1/KDSA"/>
</dbReference>
<name>A0A160T0Q5_9CHLR</name>
<dbReference type="PANTHER" id="PTHR43018:SF2">
    <property type="entry name" value="PHOSPHO-2-DEHYDRO-3-DEOXYHEPTONATE ALDOLASE"/>
    <property type="match status" value="1"/>
</dbReference>
<feature type="domain" description="DAHP synthetase I/KDSA" evidence="2">
    <location>
        <begin position="29"/>
        <end position="263"/>
    </location>
</feature>
<dbReference type="Pfam" id="PF00793">
    <property type="entry name" value="DAHP_synth_1"/>
    <property type="match status" value="1"/>
</dbReference>
<dbReference type="EMBL" id="LN890655">
    <property type="protein sequence ID" value="CUS02318.2"/>
    <property type="molecule type" value="Genomic_DNA"/>
</dbReference>
<evidence type="ECO:0000313" key="4">
    <source>
        <dbReference type="Proteomes" id="UP000215027"/>
    </source>
</evidence>
<dbReference type="PANTHER" id="PTHR43018">
    <property type="entry name" value="PHOSPHO-2-DEHYDRO-3-DEOXYHEPTONATE ALDOLASE"/>
    <property type="match status" value="1"/>
</dbReference>
<dbReference type="Proteomes" id="UP000215027">
    <property type="component" value="Chromosome I"/>
</dbReference>
<dbReference type="SUPFAM" id="SSF51569">
    <property type="entry name" value="Aldolase"/>
    <property type="match status" value="1"/>
</dbReference>
<dbReference type="AlphaFoldDB" id="A0A160T0Q5"/>
<dbReference type="KEGG" id="pbf:CFX0092_A0437"/>
<dbReference type="InterPro" id="IPR006268">
    <property type="entry name" value="DAHP_syn_2"/>
</dbReference>
<dbReference type="NCBIfam" id="TIGR01361">
    <property type="entry name" value="DAHP_synth_Bsub"/>
    <property type="match status" value="1"/>
</dbReference>
<dbReference type="InterPro" id="IPR013785">
    <property type="entry name" value="Aldolase_TIM"/>
</dbReference>
<gene>
    <name evidence="3" type="ORF">CFX0092_A0437</name>
</gene>
<keyword evidence="4" id="KW-1185">Reference proteome</keyword>
<dbReference type="RefSeq" id="WP_095041946.1">
    <property type="nucleotide sequence ID" value="NZ_LN890655.1"/>
</dbReference>
<dbReference type="GO" id="GO:0009073">
    <property type="term" value="P:aromatic amino acid family biosynthetic process"/>
    <property type="evidence" value="ECO:0007669"/>
    <property type="project" value="InterPro"/>
</dbReference>
<evidence type="ECO:0000259" key="2">
    <source>
        <dbReference type="Pfam" id="PF00793"/>
    </source>
</evidence>
<dbReference type="GO" id="GO:0016740">
    <property type="term" value="F:transferase activity"/>
    <property type="evidence" value="ECO:0007669"/>
    <property type="project" value="UniProtKB-KW"/>
</dbReference>
<accession>A0A160T0Q5</accession>
<evidence type="ECO:0000313" key="3">
    <source>
        <dbReference type="EMBL" id="CUS02318.2"/>
    </source>
</evidence>
<reference evidence="3" key="1">
    <citation type="submission" date="2016-01" db="EMBL/GenBank/DDBJ databases">
        <authorList>
            <person name="Mcilroy J.S."/>
            <person name="Karst M S."/>
            <person name="Albertsen M."/>
        </authorList>
    </citation>
    <scope>NUCLEOTIDE SEQUENCE</scope>
    <source>
        <strain evidence="3">Cfx-K</strain>
    </source>
</reference>